<evidence type="ECO:0000313" key="1">
    <source>
        <dbReference type="EMBL" id="DAE28718.1"/>
    </source>
</evidence>
<organism evidence="1">
    <name type="scientific">virus sp. ctmTa7</name>
    <dbReference type="NCBI Taxonomy" id="2828255"/>
    <lineage>
        <taxon>Viruses</taxon>
    </lineage>
</organism>
<proteinExistence type="predicted"/>
<accession>A0A8S5RBB8</accession>
<protein>
    <submittedName>
        <fullName evidence="1">Uncharacterized protein</fullName>
    </submittedName>
</protein>
<reference evidence="1" key="1">
    <citation type="journal article" date="2021" name="Proc. Natl. Acad. Sci. U.S.A.">
        <title>A Catalog of Tens of Thousands of Viruses from Human Metagenomes Reveals Hidden Associations with Chronic Diseases.</title>
        <authorList>
            <person name="Tisza M.J."/>
            <person name="Buck C.B."/>
        </authorList>
    </citation>
    <scope>NUCLEOTIDE SEQUENCE</scope>
    <source>
        <strain evidence="1">CtmTa7</strain>
    </source>
</reference>
<name>A0A8S5RBB8_9VIRU</name>
<sequence>MKIDKNNPNRDFFLHNLKNIIKTDNGYILQKCYKELDNEEIIAIGDASLMDYSKHNCDICIHHTSLDSCLIRNQLEKLPPNHFRYCNTINKCDAYEPIQELTIIKSKEEMVQFIEKTENFFGCPEDYESYYGFERIWDEEGDGSILETTREYYDRGGDFTNIPDKFPCVIYFGIIDDDCVRSDHLKWIYIGK</sequence>
<dbReference type="EMBL" id="BK059091">
    <property type="protein sequence ID" value="DAE28718.1"/>
    <property type="molecule type" value="Genomic_DNA"/>
</dbReference>